<feature type="signal peptide" evidence="1">
    <location>
        <begin position="1"/>
        <end position="23"/>
    </location>
</feature>
<proteinExistence type="predicted"/>
<dbReference type="Proteomes" id="UP000479293">
    <property type="component" value="Unassembled WGS sequence"/>
</dbReference>
<comment type="caution">
    <text evidence="2">The sequence shown here is derived from an EMBL/GenBank/DDBJ whole genome shotgun (WGS) entry which is preliminary data.</text>
</comment>
<reference evidence="2 3" key="1">
    <citation type="submission" date="2019-10" db="EMBL/GenBank/DDBJ databases">
        <title>Draft Genome Sequence of Cytophagaceae sp. SJW1-29.</title>
        <authorList>
            <person name="Choi A."/>
        </authorList>
    </citation>
    <scope>NUCLEOTIDE SEQUENCE [LARGE SCALE GENOMIC DNA]</scope>
    <source>
        <strain evidence="2 3">SJW1-29</strain>
    </source>
</reference>
<evidence type="ECO:0000313" key="2">
    <source>
        <dbReference type="EMBL" id="MPR35509.1"/>
    </source>
</evidence>
<name>A0A7C9FR07_9BACT</name>
<evidence type="ECO:0000256" key="1">
    <source>
        <dbReference type="SAM" id="SignalP"/>
    </source>
</evidence>
<feature type="chain" id="PRO_5028900485" description="Extracellular endo-alpha-(1-&gt;5)-L-arabinanase C-terminal domain-containing protein" evidence="1">
    <location>
        <begin position="24"/>
        <end position="120"/>
    </location>
</feature>
<keyword evidence="3" id="KW-1185">Reference proteome</keyword>
<sequence>MKKRTFLLLLVLTMATTVTFSQSKIDLTGTWLLAVETDAGSGTPTFVLKQDAEGKLTGTYTGQLGETELKGTVEGTDFHIEFSVQDNPVKYDGKIENETLSGKVELGTMAKGTFTGKRKE</sequence>
<dbReference type="RefSeq" id="WP_152762629.1">
    <property type="nucleotide sequence ID" value="NZ_WHLY01000002.1"/>
</dbReference>
<organism evidence="2 3">
    <name type="scientific">Salmonirosea aquatica</name>
    <dbReference type="NCBI Taxonomy" id="2654236"/>
    <lineage>
        <taxon>Bacteria</taxon>
        <taxon>Pseudomonadati</taxon>
        <taxon>Bacteroidota</taxon>
        <taxon>Cytophagia</taxon>
        <taxon>Cytophagales</taxon>
        <taxon>Spirosomataceae</taxon>
        <taxon>Salmonirosea</taxon>
    </lineage>
</organism>
<dbReference type="EMBL" id="WHLY01000002">
    <property type="protein sequence ID" value="MPR35509.1"/>
    <property type="molecule type" value="Genomic_DNA"/>
</dbReference>
<evidence type="ECO:0008006" key="4">
    <source>
        <dbReference type="Google" id="ProtNLM"/>
    </source>
</evidence>
<protein>
    <recommendedName>
        <fullName evidence="4">Extracellular endo-alpha-(1-&gt;5)-L-arabinanase C-terminal domain-containing protein</fullName>
    </recommendedName>
</protein>
<accession>A0A7C9FR07</accession>
<keyword evidence="1" id="KW-0732">Signal</keyword>
<dbReference type="AlphaFoldDB" id="A0A7C9FR07"/>
<gene>
    <name evidence="2" type="ORF">GBK04_19685</name>
</gene>
<evidence type="ECO:0000313" key="3">
    <source>
        <dbReference type="Proteomes" id="UP000479293"/>
    </source>
</evidence>